<evidence type="ECO:0000256" key="9">
    <source>
        <dbReference type="RuleBase" id="RU000304"/>
    </source>
</evidence>
<accession>A0A3S3MVN6</accession>
<dbReference type="SUPFAM" id="SSF56112">
    <property type="entry name" value="Protein kinase-like (PK-like)"/>
    <property type="match status" value="1"/>
</dbReference>
<evidence type="ECO:0000256" key="10">
    <source>
        <dbReference type="SAM" id="MobiDB-lite"/>
    </source>
</evidence>
<dbReference type="EC" id="2.7.11.1" evidence="1"/>
<dbReference type="PANTHER" id="PTHR45621">
    <property type="entry name" value="OS01G0588500 PROTEIN-RELATED"/>
    <property type="match status" value="1"/>
</dbReference>
<evidence type="ECO:0000259" key="11">
    <source>
        <dbReference type="PROSITE" id="PS50011"/>
    </source>
</evidence>
<dbReference type="InterPro" id="IPR050823">
    <property type="entry name" value="Plant_Ser_Thr_Prot_Kinase"/>
</dbReference>
<keyword evidence="5 12" id="KW-0418">Kinase</keyword>
<dbReference type="FunFam" id="3.30.200.20:FF:000228">
    <property type="entry name" value="Serine/threonine-protein kinase BIK1"/>
    <property type="match status" value="1"/>
</dbReference>
<dbReference type="OrthoDB" id="4062651at2759"/>
<organism evidence="12 13">
    <name type="scientific">Cinnamomum micranthum f. kanehirae</name>
    <dbReference type="NCBI Taxonomy" id="337451"/>
    <lineage>
        <taxon>Eukaryota</taxon>
        <taxon>Viridiplantae</taxon>
        <taxon>Streptophyta</taxon>
        <taxon>Embryophyta</taxon>
        <taxon>Tracheophyta</taxon>
        <taxon>Spermatophyta</taxon>
        <taxon>Magnoliopsida</taxon>
        <taxon>Magnoliidae</taxon>
        <taxon>Laurales</taxon>
        <taxon>Lauraceae</taxon>
        <taxon>Cinnamomum</taxon>
    </lineage>
</organism>
<keyword evidence="6" id="KW-0611">Plant defense</keyword>
<keyword evidence="2 9" id="KW-0723">Serine/threonine-protein kinase</keyword>
<keyword evidence="7 8" id="KW-0067">ATP-binding</keyword>
<dbReference type="Pfam" id="PF07714">
    <property type="entry name" value="PK_Tyr_Ser-Thr"/>
    <property type="match status" value="1"/>
</dbReference>
<feature type="region of interest" description="Disordered" evidence="10">
    <location>
        <begin position="401"/>
        <end position="440"/>
    </location>
</feature>
<keyword evidence="4 8" id="KW-0547">Nucleotide-binding</keyword>
<feature type="domain" description="Protein kinase" evidence="11">
    <location>
        <begin position="106"/>
        <end position="389"/>
    </location>
</feature>
<dbReference type="STRING" id="337451.A0A3S3MVN6"/>
<dbReference type="InterPro" id="IPR017441">
    <property type="entry name" value="Protein_kinase_ATP_BS"/>
</dbReference>
<dbReference type="InterPro" id="IPR000719">
    <property type="entry name" value="Prot_kinase_dom"/>
</dbReference>
<evidence type="ECO:0000256" key="3">
    <source>
        <dbReference type="ARBA" id="ARBA00022679"/>
    </source>
</evidence>
<dbReference type="Proteomes" id="UP000283530">
    <property type="component" value="Unassembled WGS sequence"/>
</dbReference>
<dbReference type="EMBL" id="QPKB01000002">
    <property type="protein sequence ID" value="RWR75683.1"/>
    <property type="molecule type" value="Genomic_DNA"/>
</dbReference>
<dbReference type="PROSITE" id="PS00107">
    <property type="entry name" value="PROTEIN_KINASE_ATP"/>
    <property type="match status" value="1"/>
</dbReference>
<comment type="similarity">
    <text evidence="9">Belongs to the protein kinase superfamily.</text>
</comment>
<gene>
    <name evidence="12" type="ORF">CKAN_00407900</name>
</gene>
<evidence type="ECO:0000256" key="5">
    <source>
        <dbReference type="ARBA" id="ARBA00022777"/>
    </source>
</evidence>
<dbReference type="InterPro" id="IPR001245">
    <property type="entry name" value="Ser-Thr/Tyr_kinase_cat_dom"/>
</dbReference>
<evidence type="ECO:0000256" key="7">
    <source>
        <dbReference type="ARBA" id="ARBA00022840"/>
    </source>
</evidence>
<feature type="binding site" evidence="8">
    <location>
        <position position="144"/>
    </location>
    <ligand>
        <name>ATP</name>
        <dbReference type="ChEBI" id="CHEBI:30616"/>
    </ligand>
</feature>
<dbReference type="InterPro" id="IPR008271">
    <property type="entry name" value="Ser/Thr_kinase_AS"/>
</dbReference>
<evidence type="ECO:0000256" key="8">
    <source>
        <dbReference type="PROSITE-ProRule" id="PRU10141"/>
    </source>
</evidence>
<keyword evidence="13" id="KW-1185">Reference proteome</keyword>
<name>A0A3S3MVN6_9MAGN</name>
<protein>
    <recommendedName>
        <fullName evidence="1">non-specific serine/threonine protein kinase</fullName>
        <ecNumber evidence="1">2.7.11.1</ecNumber>
    </recommendedName>
</protein>
<keyword evidence="3" id="KW-0808">Transferase</keyword>
<dbReference type="PROSITE" id="PS00108">
    <property type="entry name" value="PROTEIN_KINASE_ST"/>
    <property type="match status" value="1"/>
</dbReference>
<dbReference type="PROSITE" id="PS50011">
    <property type="entry name" value="PROTEIN_KINASE_DOM"/>
    <property type="match status" value="1"/>
</dbReference>
<dbReference type="Gene3D" id="3.30.200.20">
    <property type="entry name" value="Phosphorylase Kinase, domain 1"/>
    <property type="match status" value="1"/>
</dbReference>
<dbReference type="CDD" id="cd14066">
    <property type="entry name" value="STKc_IRAK"/>
    <property type="match status" value="1"/>
</dbReference>
<evidence type="ECO:0000256" key="4">
    <source>
        <dbReference type="ARBA" id="ARBA00022741"/>
    </source>
</evidence>
<dbReference type="AlphaFoldDB" id="A0A3S3MVN6"/>
<evidence type="ECO:0000313" key="13">
    <source>
        <dbReference type="Proteomes" id="UP000283530"/>
    </source>
</evidence>
<evidence type="ECO:0000256" key="6">
    <source>
        <dbReference type="ARBA" id="ARBA00022821"/>
    </source>
</evidence>
<dbReference type="FunFam" id="1.10.510.10:FF:000258">
    <property type="entry name" value="Probable serine/threonine-protein kinase PBL8"/>
    <property type="match status" value="1"/>
</dbReference>
<sequence length="440" mass="49001">MRRRERREREMANKCGCWAALKRGVKGACSSSSSTDSPNTIPRTSLVYDAVTETRYLNASNRELAVPQDAQASTDVVIDPPGPEKKDVPQLLQFNFQELKSATGNFRPDSILGEGGFGYVFKGWIEENGTAPARPGTGVTVAVKSLKPDGLQGHREWVAEVDFLGQLHHANLVKLIGYCIEDDRRLLVYEFMQRGSLENHLFRRALPLPWSSRLKIALGAAKGLAFLHGGTEPVIYRDFKTSNILLDSEFNAKLSDFGLAKAGPQGDKTHVSTRVVGTYGYAAPEYVMTGHLTSKSDVYSFGVVLLEILTGRRSMDKNRPSGEQNLVAWARPYLGDKRKLFQIVDPRLQLNYSIKGVQKVAQLAYYCLSRDPKSRPSMDEVVKGLTPLQDLNDLAIYSYHSRSSQQGRRKKKAEGNRQLSQTQSKSIRDSPLNTGKHHCI</sequence>
<dbReference type="GO" id="GO:0004674">
    <property type="term" value="F:protein serine/threonine kinase activity"/>
    <property type="evidence" value="ECO:0007669"/>
    <property type="project" value="UniProtKB-KW"/>
</dbReference>
<evidence type="ECO:0000256" key="1">
    <source>
        <dbReference type="ARBA" id="ARBA00012513"/>
    </source>
</evidence>
<evidence type="ECO:0000313" key="12">
    <source>
        <dbReference type="EMBL" id="RWR75683.1"/>
    </source>
</evidence>
<dbReference type="GO" id="GO:0006952">
    <property type="term" value="P:defense response"/>
    <property type="evidence" value="ECO:0007669"/>
    <property type="project" value="UniProtKB-KW"/>
</dbReference>
<dbReference type="InterPro" id="IPR011009">
    <property type="entry name" value="Kinase-like_dom_sf"/>
</dbReference>
<comment type="caution">
    <text evidence="12">The sequence shown here is derived from an EMBL/GenBank/DDBJ whole genome shotgun (WGS) entry which is preliminary data.</text>
</comment>
<dbReference type="GO" id="GO:0005524">
    <property type="term" value="F:ATP binding"/>
    <property type="evidence" value="ECO:0007669"/>
    <property type="project" value="UniProtKB-UniRule"/>
</dbReference>
<evidence type="ECO:0000256" key="2">
    <source>
        <dbReference type="ARBA" id="ARBA00022527"/>
    </source>
</evidence>
<proteinExistence type="inferred from homology"/>
<reference evidence="12 13" key="1">
    <citation type="journal article" date="2019" name="Nat. Plants">
        <title>Stout camphor tree genome fills gaps in understanding of flowering plant genome evolution.</title>
        <authorList>
            <person name="Chaw S.M."/>
            <person name="Liu Y.C."/>
            <person name="Wu Y.W."/>
            <person name="Wang H.Y."/>
            <person name="Lin C.I."/>
            <person name="Wu C.S."/>
            <person name="Ke H.M."/>
            <person name="Chang L.Y."/>
            <person name="Hsu C.Y."/>
            <person name="Yang H.T."/>
            <person name="Sudianto E."/>
            <person name="Hsu M.H."/>
            <person name="Wu K.P."/>
            <person name="Wang L.N."/>
            <person name="Leebens-Mack J.H."/>
            <person name="Tsai I.J."/>
        </authorList>
    </citation>
    <scope>NUCLEOTIDE SEQUENCE [LARGE SCALE GENOMIC DNA]</scope>
    <source>
        <strain evidence="13">cv. Chaw 1501</strain>
        <tissue evidence="12">Young leaves</tissue>
    </source>
</reference>
<dbReference type="Gene3D" id="1.10.510.10">
    <property type="entry name" value="Transferase(Phosphotransferase) domain 1"/>
    <property type="match status" value="1"/>
</dbReference>